<dbReference type="GO" id="GO:0005829">
    <property type="term" value="C:cytosol"/>
    <property type="evidence" value="ECO:0007669"/>
    <property type="project" value="TreeGrafter"/>
</dbReference>
<protein>
    <submittedName>
        <fullName evidence="2">tRNA threonylcarbamoyladenosine biosynthesis protein TsaB</fullName>
    </submittedName>
</protein>
<dbReference type="STRING" id="445709.ABW99_08470"/>
<feature type="domain" description="Gcp-like" evidence="1">
    <location>
        <begin position="42"/>
        <end position="143"/>
    </location>
</feature>
<evidence type="ECO:0000313" key="3">
    <source>
        <dbReference type="Proteomes" id="UP000036700"/>
    </source>
</evidence>
<dbReference type="Pfam" id="PF00814">
    <property type="entry name" value="TsaD"/>
    <property type="match status" value="1"/>
</dbReference>
<dbReference type="PANTHER" id="PTHR11735">
    <property type="entry name" value="TRNA N6-ADENOSINE THREONYLCARBAMOYLTRANSFERASE"/>
    <property type="match status" value="1"/>
</dbReference>
<organism evidence="2 3">
    <name type="scientific">Pandoraea thiooxydans</name>
    <dbReference type="NCBI Taxonomy" id="445709"/>
    <lineage>
        <taxon>Bacteria</taxon>
        <taxon>Pseudomonadati</taxon>
        <taxon>Pseudomonadota</taxon>
        <taxon>Betaproteobacteria</taxon>
        <taxon>Burkholderiales</taxon>
        <taxon>Burkholderiaceae</taxon>
        <taxon>Pandoraea</taxon>
    </lineage>
</organism>
<dbReference type="AlphaFoldDB" id="A0A0G3EQC7"/>
<dbReference type="InterPro" id="IPR000905">
    <property type="entry name" value="Gcp-like_dom"/>
</dbReference>
<dbReference type="CDD" id="cd24032">
    <property type="entry name" value="ASKHA_NBD_TsaB"/>
    <property type="match status" value="1"/>
</dbReference>
<dbReference type="InterPro" id="IPR022496">
    <property type="entry name" value="T6A_TsaB"/>
</dbReference>
<evidence type="ECO:0000313" key="2">
    <source>
        <dbReference type="EMBL" id="AKJ68239.1"/>
    </source>
</evidence>
<proteinExistence type="predicted"/>
<dbReference type="NCBIfam" id="TIGR03725">
    <property type="entry name" value="T6A_YeaZ"/>
    <property type="match status" value="1"/>
</dbReference>
<name>A0A0G3EQC7_9BURK</name>
<dbReference type="SUPFAM" id="SSF53067">
    <property type="entry name" value="Actin-like ATPase domain"/>
    <property type="match status" value="2"/>
</dbReference>
<keyword evidence="3" id="KW-1185">Reference proteome</keyword>
<dbReference type="OrthoDB" id="9809995at2"/>
<dbReference type="GO" id="GO:0002949">
    <property type="term" value="P:tRNA threonylcarbamoyladenosine modification"/>
    <property type="evidence" value="ECO:0007669"/>
    <property type="project" value="InterPro"/>
</dbReference>
<dbReference type="PATRIC" id="fig|445709.3.peg.1812"/>
<accession>A0A0G3EQC7</accession>
<dbReference type="Gene3D" id="3.30.420.40">
    <property type="match status" value="2"/>
</dbReference>
<reference evidence="3" key="1">
    <citation type="submission" date="2015-06" db="EMBL/GenBank/DDBJ databases">
        <authorList>
            <person name="Lim Y.L."/>
            <person name="Ee R."/>
            <person name="Yong D."/>
            <person name="How K.Y."/>
            <person name="Yin W.F."/>
            <person name="Chan K.G."/>
        </authorList>
    </citation>
    <scope>NUCLEOTIDE SEQUENCE [LARGE SCALE GENOMIC DNA]</scope>
    <source>
        <strain evidence="3">DSM 25325</strain>
    </source>
</reference>
<evidence type="ECO:0000259" key="1">
    <source>
        <dbReference type="Pfam" id="PF00814"/>
    </source>
</evidence>
<sequence>MSAISILALDTSTEFCSVALYLNSLGTERAIFRHRHTGAVSSTHILPLIREVLDEAGLALGACNAIAFGAGPGSFTGLRTACGVAQGLAYGAGLPVIPVGTLLACAEMTRAPDAAPDRVVVALDARMDEVYWADYSWDKPSRSWVVNHDAALDAPDALPRPDEPFSLAGNAAAIFGDRLPLAGQAAAVLSDALPHASAVAALAARDYALGRTLPAHEAAPFYIRNKVAQTVAERQAAAGNRATLAHLAEGR</sequence>
<gene>
    <name evidence="2" type="ORF">ABW99_08470</name>
</gene>
<dbReference type="PANTHER" id="PTHR11735:SF11">
    <property type="entry name" value="TRNA THREONYLCARBAMOYLADENOSINE BIOSYNTHESIS PROTEIN TSAB"/>
    <property type="match status" value="1"/>
</dbReference>
<dbReference type="EMBL" id="CP011568">
    <property type="protein sequence ID" value="AKJ68239.1"/>
    <property type="molecule type" value="Genomic_DNA"/>
</dbReference>
<dbReference type="KEGG" id="ptx:ABW99_08470"/>
<dbReference type="InterPro" id="IPR043129">
    <property type="entry name" value="ATPase_NBD"/>
</dbReference>
<dbReference type="Proteomes" id="UP000036700">
    <property type="component" value="Chromosome"/>
</dbReference>
<dbReference type="RefSeq" id="WP_047214059.1">
    <property type="nucleotide sequence ID" value="NZ_CP011568.3"/>
</dbReference>